<reference evidence="2 3" key="1">
    <citation type="submission" date="2019-08" db="EMBL/GenBank/DDBJ databases">
        <authorList>
            <person name="Alioto T."/>
            <person name="Alioto T."/>
            <person name="Gomez Garrido J."/>
        </authorList>
    </citation>
    <scope>NUCLEOTIDE SEQUENCE [LARGE SCALE GENOMIC DNA]</scope>
</reference>
<evidence type="ECO:0000313" key="2">
    <source>
        <dbReference type="EMBL" id="VVC41079.1"/>
    </source>
</evidence>
<name>A0A5E4NBB0_9HEMI</name>
<sequence>MKTKPVKSLEVTDGHFDGSRLPRVEHSANTGEQCRPTTSSQDHGKSPKRPKTTATGVTKPRGSHPRRKIEQTAENRTYRLAEKIRLAFKQNSLVMKKTYEIEISAALAEFLAAMDGCLYIRRKCNVSKITLSISSGKSSKWKLTIDSADESRIDEVVEQLNKLSSYMESGGKSV</sequence>
<gene>
    <name evidence="2" type="ORF">CINCED_3A012481</name>
</gene>
<evidence type="ECO:0000256" key="1">
    <source>
        <dbReference type="SAM" id="MobiDB-lite"/>
    </source>
</evidence>
<dbReference type="EMBL" id="CABPRJ010001912">
    <property type="protein sequence ID" value="VVC41079.1"/>
    <property type="molecule type" value="Genomic_DNA"/>
</dbReference>
<keyword evidence="3" id="KW-1185">Reference proteome</keyword>
<dbReference type="Proteomes" id="UP000325440">
    <property type="component" value="Unassembled WGS sequence"/>
</dbReference>
<feature type="region of interest" description="Disordered" evidence="1">
    <location>
        <begin position="1"/>
        <end position="72"/>
    </location>
</feature>
<feature type="compositionally biased region" description="Basic and acidic residues" evidence="1">
    <location>
        <begin position="10"/>
        <end position="26"/>
    </location>
</feature>
<protein>
    <submittedName>
        <fullName evidence="2">Uncharacterized protein</fullName>
    </submittedName>
</protein>
<evidence type="ECO:0000313" key="3">
    <source>
        <dbReference type="Proteomes" id="UP000325440"/>
    </source>
</evidence>
<accession>A0A5E4NBB0</accession>
<dbReference type="AlphaFoldDB" id="A0A5E4NBB0"/>
<organism evidence="2 3">
    <name type="scientific">Cinara cedri</name>
    <dbReference type="NCBI Taxonomy" id="506608"/>
    <lineage>
        <taxon>Eukaryota</taxon>
        <taxon>Metazoa</taxon>
        <taxon>Ecdysozoa</taxon>
        <taxon>Arthropoda</taxon>
        <taxon>Hexapoda</taxon>
        <taxon>Insecta</taxon>
        <taxon>Pterygota</taxon>
        <taxon>Neoptera</taxon>
        <taxon>Paraneoptera</taxon>
        <taxon>Hemiptera</taxon>
        <taxon>Sternorrhyncha</taxon>
        <taxon>Aphidomorpha</taxon>
        <taxon>Aphidoidea</taxon>
        <taxon>Aphididae</taxon>
        <taxon>Lachninae</taxon>
        <taxon>Cinara</taxon>
    </lineage>
</organism>
<feature type="compositionally biased region" description="Polar residues" evidence="1">
    <location>
        <begin position="27"/>
        <end position="41"/>
    </location>
</feature>
<proteinExistence type="predicted"/>